<keyword evidence="4" id="KW-1185">Reference proteome</keyword>
<dbReference type="InterPro" id="IPR050656">
    <property type="entry name" value="PINX1"/>
</dbReference>
<dbReference type="PROSITE" id="PS50174">
    <property type="entry name" value="G_PATCH"/>
    <property type="match status" value="1"/>
</dbReference>
<proteinExistence type="predicted"/>
<comment type="caution">
    <text evidence="3">The sequence shown here is derived from an EMBL/GenBank/DDBJ whole genome shotgun (WGS) entry which is preliminary data.</text>
</comment>
<dbReference type="Pfam" id="PF01585">
    <property type="entry name" value="G-patch"/>
    <property type="match status" value="1"/>
</dbReference>
<sequence>MAAAPSFAEQQLAKYGWRKGSGLGKDGGGITRAITVSRRADNRGIGSDSNQWNSNWWDNLYNKATGNVGAATSNDASEKSADGKDEEASYQAKMAAAATERDTLSEYQGMFVRSAVDTPTSQSGTSTPAPSEGTSRGSGTPVDRTKLVREGNVHFGTTMTDAELFAACEGRTARKGARAEQTGKLARVSGGGMPRPEVVARIEAALSGRLPELASTDKPKRNRSKDEGAKDCKDKLKTSKLDKVQKSREKKEKRKDKGKDKKRRKKDAKDD</sequence>
<feature type="compositionally biased region" description="Basic and acidic residues" evidence="1">
    <location>
        <begin position="76"/>
        <end position="87"/>
    </location>
</feature>
<evidence type="ECO:0000313" key="4">
    <source>
        <dbReference type="Proteomes" id="UP001150907"/>
    </source>
</evidence>
<evidence type="ECO:0000256" key="1">
    <source>
        <dbReference type="SAM" id="MobiDB-lite"/>
    </source>
</evidence>
<feature type="compositionally biased region" description="Polar residues" evidence="1">
    <location>
        <begin position="117"/>
        <end position="138"/>
    </location>
</feature>
<dbReference type="GO" id="GO:0005730">
    <property type="term" value="C:nucleolus"/>
    <property type="evidence" value="ECO:0007669"/>
    <property type="project" value="TreeGrafter"/>
</dbReference>
<feature type="compositionally biased region" description="Basic and acidic residues" evidence="1">
    <location>
        <begin position="143"/>
        <end position="152"/>
    </location>
</feature>
<protein>
    <recommendedName>
        <fullName evidence="2">G-patch domain-containing protein</fullName>
    </recommendedName>
</protein>
<dbReference type="EMBL" id="JANBQF010000107">
    <property type="protein sequence ID" value="KAJ2005338.1"/>
    <property type="molecule type" value="Genomic_DNA"/>
</dbReference>
<evidence type="ECO:0000259" key="2">
    <source>
        <dbReference type="PROSITE" id="PS50174"/>
    </source>
</evidence>
<feature type="region of interest" description="Disordered" evidence="1">
    <location>
        <begin position="171"/>
        <end position="271"/>
    </location>
</feature>
<feature type="compositionally biased region" description="Basic residues" evidence="1">
    <location>
        <begin position="260"/>
        <end position="271"/>
    </location>
</feature>
<dbReference type="SMART" id="SM00443">
    <property type="entry name" value="G_patch"/>
    <property type="match status" value="1"/>
</dbReference>
<dbReference type="InterPro" id="IPR000467">
    <property type="entry name" value="G_patch_dom"/>
</dbReference>
<dbReference type="PANTHER" id="PTHR23149">
    <property type="entry name" value="G PATCH DOMAIN CONTAINING PROTEIN"/>
    <property type="match status" value="1"/>
</dbReference>
<feature type="region of interest" description="Disordered" evidence="1">
    <location>
        <begin position="67"/>
        <end position="154"/>
    </location>
</feature>
<evidence type="ECO:0000313" key="3">
    <source>
        <dbReference type="EMBL" id="KAJ2005338.1"/>
    </source>
</evidence>
<dbReference type="PANTHER" id="PTHR23149:SF9">
    <property type="entry name" value="G PATCH DOMAIN-CONTAINING PROTEIN 4"/>
    <property type="match status" value="1"/>
</dbReference>
<accession>A0A9W8BLT6</accession>
<feature type="compositionally biased region" description="Basic and acidic residues" evidence="1">
    <location>
        <begin position="215"/>
        <end position="259"/>
    </location>
</feature>
<dbReference type="OrthoDB" id="29523at2759"/>
<reference evidence="3" key="1">
    <citation type="submission" date="2022-07" db="EMBL/GenBank/DDBJ databases">
        <title>Phylogenomic reconstructions and comparative analyses of Kickxellomycotina fungi.</title>
        <authorList>
            <person name="Reynolds N.K."/>
            <person name="Stajich J.E."/>
            <person name="Barry K."/>
            <person name="Grigoriev I.V."/>
            <person name="Crous P."/>
            <person name="Smith M.E."/>
        </authorList>
    </citation>
    <scope>NUCLEOTIDE SEQUENCE</scope>
    <source>
        <strain evidence="3">IMI 214461</strain>
    </source>
</reference>
<name>A0A9W8BLT6_9FUNG</name>
<dbReference type="AlphaFoldDB" id="A0A9W8BLT6"/>
<dbReference type="GO" id="GO:0003676">
    <property type="term" value="F:nucleic acid binding"/>
    <property type="evidence" value="ECO:0007669"/>
    <property type="project" value="InterPro"/>
</dbReference>
<organism evidence="3 4">
    <name type="scientific">Coemansia thaxteri</name>
    <dbReference type="NCBI Taxonomy" id="2663907"/>
    <lineage>
        <taxon>Eukaryota</taxon>
        <taxon>Fungi</taxon>
        <taxon>Fungi incertae sedis</taxon>
        <taxon>Zoopagomycota</taxon>
        <taxon>Kickxellomycotina</taxon>
        <taxon>Kickxellomycetes</taxon>
        <taxon>Kickxellales</taxon>
        <taxon>Kickxellaceae</taxon>
        <taxon>Coemansia</taxon>
    </lineage>
</organism>
<feature type="domain" description="G-patch" evidence="2">
    <location>
        <begin position="4"/>
        <end position="50"/>
    </location>
</feature>
<dbReference type="Proteomes" id="UP001150907">
    <property type="component" value="Unassembled WGS sequence"/>
</dbReference>
<gene>
    <name evidence="3" type="ORF">H4R26_002004</name>
</gene>